<dbReference type="SUPFAM" id="SSF53335">
    <property type="entry name" value="S-adenosyl-L-methionine-dependent methyltransferases"/>
    <property type="match status" value="1"/>
</dbReference>
<dbReference type="PIRSF" id="PIRSF000401">
    <property type="entry name" value="RPL11_MTase"/>
    <property type="match status" value="1"/>
</dbReference>
<protein>
    <recommendedName>
        <fullName evidence="6">Ribosomal protein L11 methyltransferase</fullName>
        <shortName evidence="6">L11 Mtase</shortName>
        <ecNumber evidence="6">2.1.1.-</ecNumber>
    </recommendedName>
</protein>
<comment type="catalytic activity">
    <reaction evidence="6">
        <text>L-lysyl-[protein] + 3 S-adenosyl-L-methionine = N(6),N(6),N(6)-trimethyl-L-lysyl-[protein] + 3 S-adenosyl-L-homocysteine + 3 H(+)</text>
        <dbReference type="Rhea" id="RHEA:54192"/>
        <dbReference type="Rhea" id="RHEA-COMP:9752"/>
        <dbReference type="Rhea" id="RHEA-COMP:13826"/>
        <dbReference type="ChEBI" id="CHEBI:15378"/>
        <dbReference type="ChEBI" id="CHEBI:29969"/>
        <dbReference type="ChEBI" id="CHEBI:57856"/>
        <dbReference type="ChEBI" id="CHEBI:59789"/>
        <dbReference type="ChEBI" id="CHEBI:61961"/>
    </reaction>
</comment>
<evidence type="ECO:0000256" key="4">
    <source>
        <dbReference type="ARBA" id="ARBA00022679"/>
    </source>
</evidence>
<dbReference type="GO" id="GO:0008168">
    <property type="term" value="F:methyltransferase activity"/>
    <property type="evidence" value="ECO:0007669"/>
    <property type="project" value="UniProtKB-KW"/>
</dbReference>
<evidence type="ECO:0000256" key="3">
    <source>
        <dbReference type="ARBA" id="ARBA00022603"/>
    </source>
</evidence>
<organism evidence="7 8">
    <name type="scientific">Ohtaekwangia kribbensis</name>
    <dbReference type="NCBI Taxonomy" id="688913"/>
    <lineage>
        <taxon>Bacteria</taxon>
        <taxon>Pseudomonadati</taxon>
        <taxon>Bacteroidota</taxon>
        <taxon>Cytophagia</taxon>
        <taxon>Cytophagales</taxon>
        <taxon>Fulvivirgaceae</taxon>
        <taxon>Ohtaekwangia</taxon>
    </lineage>
</organism>
<dbReference type="InterPro" id="IPR029063">
    <property type="entry name" value="SAM-dependent_MTases_sf"/>
</dbReference>
<feature type="binding site" evidence="6">
    <location>
        <position position="147"/>
    </location>
    <ligand>
        <name>S-adenosyl-L-methionine</name>
        <dbReference type="ChEBI" id="CHEBI:59789"/>
    </ligand>
</feature>
<dbReference type="EMBL" id="JBHTKA010000008">
    <property type="protein sequence ID" value="MFD1002456.1"/>
    <property type="molecule type" value="Genomic_DNA"/>
</dbReference>
<gene>
    <name evidence="6 7" type="primary">prmA</name>
    <name evidence="7" type="ORF">ACFQ21_24240</name>
</gene>
<reference evidence="8" key="1">
    <citation type="journal article" date="2019" name="Int. J. Syst. Evol. Microbiol.">
        <title>The Global Catalogue of Microorganisms (GCM) 10K type strain sequencing project: providing services to taxonomists for standard genome sequencing and annotation.</title>
        <authorList>
            <consortium name="The Broad Institute Genomics Platform"/>
            <consortium name="The Broad Institute Genome Sequencing Center for Infectious Disease"/>
            <person name="Wu L."/>
            <person name="Ma J."/>
        </authorList>
    </citation>
    <scope>NUCLEOTIDE SEQUENCE [LARGE SCALE GENOMIC DNA]</scope>
    <source>
        <strain evidence="8">CCUG 58938</strain>
    </source>
</reference>
<keyword evidence="4 6" id="KW-0808">Transferase</keyword>
<sequence length="276" mass="31830">MYYTRLQVICNPDFAEILMAEIAEAGFDTFMETEKGFEAYVELEKFDKEQLQYIKDRYSEQTPLIFYQDRIEKQNWNEEWEKSYQPIIVDDKCLIRAEFHKIDKVYPYVITITPKMSFGTGHHQTTHLMVKAQIDIDHQNKRVMDAGCGTAILSIMASKRGAKEVVAFDIDEWSVVNGQENIGVNNCNNISLQQGKLSEVNITGMFDIVLANINKNVLLDEIKLYQEYLVPGGLLLLSGFYTHDIADLLKEGSTYNLKEVSRDERESWASLLLKKD</sequence>
<keyword evidence="8" id="KW-1185">Reference proteome</keyword>
<dbReference type="PANTHER" id="PTHR43648:SF1">
    <property type="entry name" value="ELECTRON TRANSFER FLAVOPROTEIN BETA SUBUNIT LYSINE METHYLTRANSFERASE"/>
    <property type="match status" value="1"/>
</dbReference>
<dbReference type="Proteomes" id="UP001597112">
    <property type="component" value="Unassembled WGS sequence"/>
</dbReference>
<name>A0ABW3KA35_9BACT</name>
<feature type="binding site" evidence="6">
    <location>
        <position position="169"/>
    </location>
    <ligand>
        <name>S-adenosyl-L-methionine</name>
        <dbReference type="ChEBI" id="CHEBI:59789"/>
    </ligand>
</feature>
<dbReference type="InterPro" id="IPR004498">
    <property type="entry name" value="Ribosomal_PrmA_MeTrfase"/>
</dbReference>
<dbReference type="GO" id="GO:0005840">
    <property type="term" value="C:ribosome"/>
    <property type="evidence" value="ECO:0007669"/>
    <property type="project" value="UniProtKB-KW"/>
</dbReference>
<comment type="subcellular location">
    <subcellularLocation>
        <location evidence="6">Cytoplasm</location>
    </subcellularLocation>
</comment>
<dbReference type="RefSeq" id="WP_377583572.1">
    <property type="nucleotide sequence ID" value="NZ_JBHTKA010000008.1"/>
</dbReference>
<evidence type="ECO:0000256" key="2">
    <source>
        <dbReference type="ARBA" id="ARBA00022490"/>
    </source>
</evidence>
<proteinExistence type="inferred from homology"/>
<dbReference type="GO" id="GO:0032259">
    <property type="term" value="P:methylation"/>
    <property type="evidence" value="ECO:0007669"/>
    <property type="project" value="UniProtKB-KW"/>
</dbReference>
<feature type="binding site" evidence="6">
    <location>
        <position position="212"/>
    </location>
    <ligand>
        <name>S-adenosyl-L-methionine</name>
        <dbReference type="ChEBI" id="CHEBI:59789"/>
    </ligand>
</feature>
<keyword evidence="5 6" id="KW-0949">S-adenosyl-L-methionine</keyword>
<dbReference type="InterPro" id="IPR050078">
    <property type="entry name" value="Ribosomal_L11_MeTrfase_PrmA"/>
</dbReference>
<evidence type="ECO:0000313" key="7">
    <source>
        <dbReference type="EMBL" id="MFD1002456.1"/>
    </source>
</evidence>
<dbReference type="HAMAP" id="MF_00735">
    <property type="entry name" value="Methyltr_PrmA"/>
    <property type="match status" value="1"/>
</dbReference>
<evidence type="ECO:0000256" key="6">
    <source>
        <dbReference type="HAMAP-Rule" id="MF_00735"/>
    </source>
</evidence>
<evidence type="ECO:0000256" key="5">
    <source>
        <dbReference type="ARBA" id="ARBA00022691"/>
    </source>
</evidence>
<dbReference type="CDD" id="cd02440">
    <property type="entry name" value="AdoMet_MTases"/>
    <property type="match status" value="1"/>
</dbReference>
<evidence type="ECO:0000256" key="1">
    <source>
        <dbReference type="ARBA" id="ARBA00009741"/>
    </source>
</evidence>
<keyword evidence="2 6" id="KW-0963">Cytoplasm</keyword>
<dbReference type="NCBIfam" id="NF001785">
    <property type="entry name" value="PRK00517.2-2"/>
    <property type="match status" value="1"/>
</dbReference>
<accession>A0ABW3KA35</accession>
<dbReference type="Gene3D" id="3.40.50.150">
    <property type="entry name" value="Vaccinia Virus protein VP39"/>
    <property type="match status" value="1"/>
</dbReference>
<feature type="binding site" evidence="6">
    <location>
        <position position="126"/>
    </location>
    <ligand>
        <name>S-adenosyl-L-methionine</name>
        <dbReference type="ChEBI" id="CHEBI:59789"/>
    </ligand>
</feature>
<keyword evidence="3 6" id="KW-0489">Methyltransferase</keyword>
<dbReference type="PANTHER" id="PTHR43648">
    <property type="entry name" value="ELECTRON TRANSFER FLAVOPROTEIN BETA SUBUNIT LYSINE METHYLTRANSFERASE"/>
    <property type="match status" value="1"/>
</dbReference>
<keyword evidence="7" id="KW-0689">Ribosomal protein</keyword>
<dbReference type="EC" id="2.1.1.-" evidence="6"/>
<comment type="similarity">
    <text evidence="1 6">Belongs to the methyltransferase superfamily. PrmA family.</text>
</comment>
<comment type="function">
    <text evidence="6">Methylates ribosomal protein L11.</text>
</comment>
<dbReference type="Pfam" id="PF06325">
    <property type="entry name" value="PrmA"/>
    <property type="match status" value="1"/>
</dbReference>
<keyword evidence="7" id="KW-0687">Ribonucleoprotein</keyword>
<comment type="caution">
    <text evidence="7">The sequence shown here is derived from an EMBL/GenBank/DDBJ whole genome shotgun (WGS) entry which is preliminary data.</text>
</comment>
<evidence type="ECO:0000313" key="8">
    <source>
        <dbReference type="Proteomes" id="UP001597112"/>
    </source>
</evidence>